<protein>
    <submittedName>
        <fullName evidence="1">Uncharacterized protein</fullName>
    </submittedName>
</protein>
<accession>A0A0K2UMD5</accession>
<dbReference type="EMBL" id="HACA01022072">
    <property type="protein sequence ID" value="CDW39433.1"/>
    <property type="molecule type" value="Transcribed_RNA"/>
</dbReference>
<sequence>RCFWDSIFISTKRNQRLFWFVSLNWSIVGKEGSTLLNGLNISNKRCLWDTIFITQRNWNYIWLVSLNRFII</sequence>
<evidence type="ECO:0000313" key="1">
    <source>
        <dbReference type="EMBL" id="CDW39433.1"/>
    </source>
</evidence>
<reference evidence="1" key="1">
    <citation type="submission" date="2014-05" db="EMBL/GenBank/DDBJ databases">
        <authorList>
            <person name="Chronopoulou M."/>
        </authorList>
    </citation>
    <scope>NUCLEOTIDE SEQUENCE</scope>
    <source>
        <tissue evidence="1">Whole organism</tissue>
    </source>
</reference>
<dbReference type="AlphaFoldDB" id="A0A0K2UMD5"/>
<name>A0A0K2UMD5_LEPSM</name>
<organism evidence="1">
    <name type="scientific">Lepeophtheirus salmonis</name>
    <name type="common">Salmon louse</name>
    <name type="synonym">Caligus salmonis</name>
    <dbReference type="NCBI Taxonomy" id="72036"/>
    <lineage>
        <taxon>Eukaryota</taxon>
        <taxon>Metazoa</taxon>
        <taxon>Ecdysozoa</taxon>
        <taxon>Arthropoda</taxon>
        <taxon>Crustacea</taxon>
        <taxon>Multicrustacea</taxon>
        <taxon>Hexanauplia</taxon>
        <taxon>Copepoda</taxon>
        <taxon>Siphonostomatoida</taxon>
        <taxon>Caligidae</taxon>
        <taxon>Lepeophtheirus</taxon>
    </lineage>
</organism>
<feature type="non-terminal residue" evidence="1">
    <location>
        <position position="1"/>
    </location>
</feature>
<proteinExistence type="predicted"/>